<dbReference type="EnsemblPlants" id="TraesCS1B02G412000.1">
    <property type="protein sequence ID" value="TraesCS1B02G412000.1.cds1"/>
    <property type="gene ID" value="TraesCS1B02G412000"/>
</dbReference>
<sequence>MSGSSELPSIDGDGGGGMPWQTASATVARPLPISGSHVLKIDGYSRTKSLVSGEGVTSETFAVGRHRWFMRYFPDGHSSDQSGWISIYLHLVHPDSDDDHVDARCKISLLDQDGEPVPSHGADSQTCHTFSSNTGPWGCPWLITRRDLEESVYLKDDVFSVKCEITVPGEIFTEPISMFVAAPPSDMHRHFGRLLSTGDGADVTFEVGGERIAAHRCVLAARSSVFMAELLGPEKKEKAGASCVRITGMEAGVFKTMLHFIYTDSLPDMEEGDAVVMAQRLLVAANEYKLERLKLLCTQKLCRYMDKDVEPHQPFVSFV</sequence>
<dbReference type="RefSeq" id="XP_044360000.1">
    <property type="nucleotide sequence ID" value="XM_044504065.1"/>
</dbReference>
<comment type="pathway">
    <text evidence="1">Protein modification; protein ubiquitination.</text>
</comment>
<dbReference type="SUPFAM" id="SSF54695">
    <property type="entry name" value="POZ domain"/>
    <property type="match status" value="1"/>
</dbReference>
<dbReference type="InterPro" id="IPR000210">
    <property type="entry name" value="BTB/POZ_dom"/>
</dbReference>
<dbReference type="SMART" id="SM00061">
    <property type="entry name" value="MATH"/>
    <property type="match status" value="1"/>
</dbReference>
<dbReference type="InterPro" id="IPR045005">
    <property type="entry name" value="BPM1-6"/>
</dbReference>
<dbReference type="PANTHER" id="PTHR26379">
    <property type="entry name" value="BTB/POZ AND MATH DOMAIN-CONTAINING PROTEIN 1"/>
    <property type="match status" value="1"/>
</dbReference>
<dbReference type="PROSITE" id="PS50144">
    <property type="entry name" value="MATH"/>
    <property type="match status" value="1"/>
</dbReference>
<evidence type="ECO:0000256" key="2">
    <source>
        <dbReference type="SAM" id="MobiDB-lite"/>
    </source>
</evidence>
<keyword evidence="6" id="KW-1185">Reference proteome</keyword>
<feature type="domain" description="BTB" evidence="3">
    <location>
        <begin position="201"/>
        <end position="270"/>
    </location>
</feature>
<dbReference type="PANTHER" id="PTHR26379:SF483">
    <property type="entry name" value="OS11G0619800 PROTEIN"/>
    <property type="match status" value="1"/>
</dbReference>
<organism evidence="5">
    <name type="scientific">Triticum aestivum</name>
    <name type="common">Wheat</name>
    <dbReference type="NCBI Taxonomy" id="4565"/>
    <lineage>
        <taxon>Eukaryota</taxon>
        <taxon>Viridiplantae</taxon>
        <taxon>Streptophyta</taxon>
        <taxon>Embryophyta</taxon>
        <taxon>Tracheophyta</taxon>
        <taxon>Spermatophyta</taxon>
        <taxon>Magnoliopsida</taxon>
        <taxon>Liliopsida</taxon>
        <taxon>Poales</taxon>
        <taxon>Poaceae</taxon>
        <taxon>BOP clade</taxon>
        <taxon>Pooideae</taxon>
        <taxon>Triticodae</taxon>
        <taxon>Triticeae</taxon>
        <taxon>Triticinae</taxon>
        <taxon>Triticum</taxon>
    </lineage>
</organism>
<accession>A0A3B5Z435</accession>
<dbReference type="Pfam" id="PF22486">
    <property type="entry name" value="MATH_2"/>
    <property type="match status" value="1"/>
</dbReference>
<feature type="domain" description="MATH" evidence="4">
    <location>
        <begin position="34"/>
        <end position="165"/>
    </location>
</feature>
<dbReference type="Pfam" id="PF00651">
    <property type="entry name" value="BTB"/>
    <property type="match status" value="1"/>
</dbReference>
<dbReference type="InterPro" id="IPR011333">
    <property type="entry name" value="SKP1/BTB/POZ_sf"/>
</dbReference>
<dbReference type="InterPro" id="IPR002083">
    <property type="entry name" value="MATH/TRAF_dom"/>
</dbReference>
<dbReference type="Gene3D" id="2.60.210.10">
    <property type="entry name" value="Apoptosis, Tumor Necrosis Factor Receptor Associated Protein 2, Chain A"/>
    <property type="match status" value="1"/>
</dbReference>
<evidence type="ECO:0008006" key="7">
    <source>
        <dbReference type="Google" id="ProtNLM"/>
    </source>
</evidence>
<dbReference type="CDD" id="cd18280">
    <property type="entry name" value="BTB_POZ_BPM_plant"/>
    <property type="match status" value="1"/>
</dbReference>
<dbReference type="Gramene" id="TraesROB_scaffold_042749_01G000100.1">
    <property type="protein sequence ID" value="TraesROB_scaffold_042749_01G000100.1"/>
    <property type="gene ID" value="TraesROB_scaffold_042749_01G000100"/>
</dbReference>
<dbReference type="PROSITE" id="PS50097">
    <property type="entry name" value="BTB"/>
    <property type="match status" value="1"/>
</dbReference>
<dbReference type="Gramene" id="TraesCS1B02G412000.1">
    <property type="protein sequence ID" value="TraesCS1B02G412000.1.cds1"/>
    <property type="gene ID" value="TraesCS1B02G412000"/>
</dbReference>
<evidence type="ECO:0000259" key="3">
    <source>
        <dbReference type="PROSITE" id="PS50097"/>
    </source>
</evidence>
<feature type="region of interest" description="Disordered" evidence="2">
    <location>
        <begin position="1"/>
        <end position="22"/>
    </location>
</feature>
<dbReference type="AlphaFoldDB" id="A0A3B5Z435"/>
<dbReference type="OMA" id="DARCKIS"/>
<reference evidence="5" key="2">
    <citation type="submission" date="2018-10" db="UniProtKB">
        <authorList>
            <consortium name="EnsemblPlants"/>
        </authorList>
    </citation>
    <scope>IDENTIFICATION</scope>
</reference>
<dbReference type="CDD" id="cd00121">
    <property type="entry name" value="MATH"/>
    <property type="match status" value="1"/>
</dbReference>
<protein>
    <recommendedName>
        <fullName evidence="7">BTB domain-containing protein</fullName>
    </recommendedName>
</protein>
<dbReference type="GeneID" id="123081220"/>
<dbReference type="Gene3D" id="3.30.710.10">
    <property type="entry name" value="Potassium Channel Kv1.1, Chain A"/>
    <property type="match status" value="1"/>
</dbReference>
<evidence type="ECO:0000313" key="5">
    <source>
        <dbReference type="EnsemblPlants" id="TraesCS1B02G412000.1.cds1"/>
    </source>
</evidence>
<dbReference type="SMART" id="SM00225">
    <property type="entry name" value="BTB"/>
    <property type="match status" value="1"/>
</dbReference>
<dbReference type="InterPro" id="IPR008974">
    <property type="entry name" value="TRAF-like"/>
</dbReference>
<gene>
    <name evidence="5" type="primary">LOC123081220</name>
</gene>
<dbReference type="Proteomes" id="UP000019116">
    <property type="component" value="Chromosome 1B"/>
</dbReference>
<evidence type="ECO:0000313" key="6">
    <source>
        <dbReference type="Proteomes" id="UP000019116"/>
    </source>
</evidence>
<reference evidence="5" key="1">
    <citation type="submission" date="2018-08" db="EMBL/GenBank/DDBJ databases">
        <authorList>
            <person name="Rossello M."/>
        </authorList>
    </citation>
    <scope>NUCLEOTIDE SEQUENCE [LARGE SCALE GENOMIC DNA]</scope>
    <source>
        <strain evidence="5">cv. Chinese Spring</strain>
    </source>
</reference>
<dbReference type="SMR" id="A0A3B5Z435"/>
<dbReference type="STRING" id="4565.A0A3B5Z435"/>
<name>A0A3B5Z435_WHEAT</name>
<dbReference type="OrthoDB" id="657261at2759"/>
<proteinExistence type="predicted"/>
<evidence type="ECO:0000259" key="4">
    <source>
        <dbReference type="PROSITE" id="PS50144"/>
    </source>
</evidence>
<dbReference type="SUPFAM" id="SSF49599">
    <property type="entry name" value="TRAF domain-like"/>
    <property type="match status" value="1"/>
</dbReference>
<dbReference type="GO" id="GO:0016567">
    <property type="term" value="P:protein ubiquitination"/>
    <property type="evidence" value="ECO:0007669"/>
    <property type="project" value="InterPro"/>
</dbReference>
<evidence type="ECO:0000256" key="1">
    <source>
        <dbReference type="ARBA" id="ARBA00004906"/>
    </source>
</evidence>
<dbReference type="Gramene" id="TraesCS1B03G1107700.1">
    <property type="protein sequence ID" value="TraesCS1B03G1107700.1.CDS1"/>
    <property type="gene ID" value="TraesCS1B03G1107700"/>
</dbReference>